<dbReference type="Pfam" id="PF00106">
    <property type="entry name" value="adh_short"/>
    <property type="match status" value="1"/>
</dbReference>
<protein>
    <recommendedName>
        <fullName evidence="5">Dehydrogenase/reductase SDR family member 7</fullName>
    </recommendedName>
</protein>
<proteinExistence type="inferred from homology"/>
<dbReference type="OrthoDB" id="47007at2759"/>
<evidence type="ECO:0000313" key="3">
    <source>
        <dbReference type="EnsemblMetazoa" id="CapteP167067"/>
    </source>
</evidence>
<dbReference type="FunCoup" id="R7U3F3">
    <property type="interactions" value="186"/>
</dbReference>
<organism evidence="2">
    <name type="scientific">Capitella teleta</name>
    <name type="common">Polychaete worm</name>
    <dbReference type="NCBI Taxonomy" id="283909"/>
    <lineage>
        <taxon>Eukaryota</taxon>
        <taxon>Metazoa</taxon>
        <taxon>Spiralia</taxon>
        <taxon>Lophotrochozoa</taxon>
        <taxon>Annelida</taxon>
        <taxon>Polychaeta</taxon>
        <taxon>Sedentaria</taxon>
        <taxon>Scolecida</taxon>
        <taxon>Capitellidae</taxon>
        <taxon>Capitella</taxon>
    </lineage>
</organism>
<keyword evidence="4" id="KW-1185">Reference proteome</keyword>
<dbReference type="OMA" id="TMYLAQY"/>
<gene>
    <name evidence="2" type="ORF">CAPTEDRAFT_167067</name>
</gene>
<accession>R7U3F3</accession>
<reference evidence="3" key="3">
    <citation type="submission" date="2015-06" db="UniProtKB">
        <authorList>
            <consortium name="EnsemblMetazoa"/>
        </authorList>
    </citation>
    <scope>IDENTIFICATION</scope>
</reference>
<evidence type="ECO:0000256" key="1">
    <source>
        <dbReference type="RuleBase" id="RU000363"/>
    </source>
</evidence>
<dbReference type="NCBIfam" id="NF004825">
    <property type="entry name" value="PRK06181.1"/>
    <property type="match status" value="1"/>
</dbReference>
<dbReference type="SUPFAM" id="SSF51735">
    <property type="entry name" value="NAD(P)-binding Rossmann-fold domains"/>
    <property type="match status" value="1"/>
</dbReference>
<dbReference type="CDD" id="cd05332">
    <property type="entry name" value="11beta-HSD1_like_SDR_c"/>
    <property type="match status" value="1"/>
</dbReference>
<dbReference type="InterPro" id="IPR053011">
    <property type="entry name" value="SDR_family_member_7"/>
</dbReference>
<dbReference type="AlphaFoldDB" id="R7U3F3"/>
<evidence type="ECO:0008006" key="5">
    <source>
        <dbReference type="Google" id="ProtNLM"/>
    </source>
</evidence>
<dbReference type="InterPro" id="IPR002347">
    <property type="entry name" value="SDR_fam"/>
</dbReference>
<evidence type="ECO:0000313" key="2">
    <source>
        <dbReference type="EMBL" id="ELU00489.1"/>
    </source>
</evidence>
<dbReference type="PRINTS" id="PR00081">
    <property type="entry name" value="GDHRDH"/>
</dbReference>
<dbReference type="PANTHER" id="PTHR44269">
    <property type="entry name" value="DEHYDROGENASE/REDUCTASE SDR FAMILY MEMBER 7-RELATED"/>
    <property type="match status" value="1"/>
</dbReference>
<evidence type="ECO:0000313" key="4">
    <source>
        <dbReference type="Proteomes" id="UP000014760"/>
    </source>
</evidence>
<dbReference type="PRINTS" id="PR00080">
    <property type="entry name" value="SDRFAMILY"/>
</dbReference>
<dbReference type="EMBL" id="KB305961">
    <property type="protein sequence ID" value="ELU00489.1"/>
    <property type="molecule type" value="Genomic_DNA"/>
</dbReference>
<reference evidence="4" key="1">
    <citation type="submission" date="2012-12" db="EMBL/GenBank/DDBJ databases">
        <authorList>
            <person name="Hellsten U."/>
            <person name="Grimwood J."/>
            <person name="Chapman J.A."/>
            <person name="Shapiro H."/>
            <person name="Aerts A."/>
            <person name="Otillar R.P."/>
            <person name="Terry A.Y."/>
            <person name="Boore J.L."/>
            <person name="Simakov O."/>
            <person name="Marletaz F."/>
            <person name="Cho S.-J."/>
            <person name="Edsinger-Gonzales E."/>
            <person name="Havlak P."/>
            <person name="Kuo D.-H."/>
            <person name="Larsson T."/>
            <person name="Lv J."/>
            <person name="Arendt D."/>
            <person name="Savage R."/>
            <person name="Osoegawa K."/>
            <person name="de Jong P."/>
            <person name="Lindberg D.R."/>
            <person name="Seaver E.C."/>
            <person name="Weisblat D.A."/>
            <person name="Putnam N.H."/>
            <person name="Grigoriev I.V."/>
            <person name="Rokhsar D.S."/>
        </authorList>
    </citation>
    <scope>NUCLEOTIDE SEQUENCE</scope>
    <source>
        <strain evidence="4">I ESC-2004</strain>
    </source>
</reference>
<dbReference type="EnsemblMetazoa" id="CapteT167067">
    <property type="protein sequence ID" value="CapteP167067"/>
    <property type="gene ID" value="CapteG167067"/>
</dbReference>
<dbReference type="EMBL" id="AMQN01009681">
    <property type="status" value="NOT_ANNOTATED_CDS"/>
    <property type="molecule type" value="Genomic_DNA"/>
</dbReference>
<dbReference type="Proteomes" id="UP000014760">
    <property type="component" value="Unassembled WGS sequence"/>
</dbReference>
<dbReference type="Gene3D" id="3.40.50.720">
    <property type="entry name" value="NAD(P)-binding Rossmann-like Domain"/>
    <property type="match status" value="1"/>
</dbReference>
<dbReference type="InterPro" id="IPR036291">
    <property type="entry name" value="NAD(P)-bd_dom_sf"/>
</dbReference>
<name>R7U3F3_CAPTE</name>
<reference evidence="2 4" key="2">
    <citation type="journal article" date="2013" name="Nature">
        <title>Insights into bilaterian evolution from three spiralian genomes.</title>
        <authorList>
            <person name="Simakov O."/>
            <person name="Marletaz F."/>
            <person name="Cho S.J."/>
            <person name="Edsinger-Gonzales E."/>
            <person name="Havlak P."/>
            <person name="Hellsten U."/>
            <person name="Kuo D.H."/>
            <person name="Larsson T."/>
            <person name="Lv J."/>
            <person name="Arendt D."/>
            <person name="Savage R."/>
            <person name="Osoegawa K."/>
            <person name="de Jong P."/>
            <person name="Grimwood J."/>
            <person name="Chapman J.A."/>
            <person name="Shapiro H."/>
            <person name="Aerts A."/>
            <person name="Otillar R.P."/>
            <person name="Terry A.Y."/>
            <person name="Boore J.L."/>
            <person name="Grigoriev I.V."/>
            <person name="Lindberg D.R."/>
            <person name="Seaver E.C."/>
            <person name="Weisblat D.A."/>
            <person name="Putnam N.H."/>
            <person name="Rokhsar D.S."/>
        </authorList>
    </citation>
    <scope>NUCLEOTIDE SEQUENCE</scope>
    <source>
        <strain evidence="2 4">I ESC-2004</strain>
    </source>
</reference>
<dbReference type="HOGENOM" id="CLU_010194_2_1_1"/>
<dbReference type="STRING" id="283909.R7U3F3"/>
<comment type="similarity">
    <text evidence="1">Belongs to the short-chain dehydrogenases/reductases (SDR) family.</text>
</comment>
<sequence length="323" mass="35869">MSCCWCDVLLYAFVAFIVVQLIRLIFADADLSLLWKEKFGKKADSLKGQVVWITGCSSGIGEYLAYELAKAGCRLILSARRIEELERVKKQCLIYGPISDEDILVAPLDVADVSSHEGAVEAVINHFGQVDVLVNNAGRSQRAMICDTSIEVDREMIDINVVGQISLTKTVLPHMRKRKSGHIVVTSSLAGKMGVPFSATYCLTKFALHGWFDSLRIESCSDDIKVTMICPGPVFSDITKHCFTGQKGQLLNQAMKSNEKRVTTQRCAELMAAGIANQVEEVWIALQPVLLLAYLTQYFPSIMKWLACRLGVKTLMKVREGRN</sequence>